<proteinExistence type="predicted"/>
<name>A0A382TWT2_9ZZZZ</name>
<gene>
    <name evidence="1" type="ORF">METZ01_LOCUS379378</name>
</gene>
<feature type="non-terminal residue" evidence="1">
    <location>
        <position position="102"/>
    </location>
</feature>
<dbReference type="Gene3D" id="1.25.40.10">
    <property type="entry name" value="Tetratricopeptide repeat domain"/>
    <property type="match status" value="1"/>
</dbReference>
<protein>
    <recommendedName>
        <fullName evidence="2">Outer membrane lipoprotein BamD-like domain-containing protein</fullName>
    </recommendedName>
</protein>
<dbReference type="EMBL" id="UINC01139770">
    <property type="protein sequence ID" value="SVD26524.1"/>
    <property type="molecule type" value="Genomic_DNA"/>
</dbReference>
<dbReference type="Pfam" id="PF13512">
    <property type="entry name" value="TPR_18"/>
    <property type="match status" value="1"/>
</dbReference>
<reference evidence="1" key="1">
    <citation type="submission" date="2018-05" db="EMBL/GenBank/DDBJ databases">
        <authorList>
            <person name="Lanie J.A."/>
            <person name="Ng W.-L."/>
            <person name="Kazmierczak K.M."/>
            <person name="Andrzejewski T.M."/>
            <person name="Davidsen T.M."/>
            <person name="Wayne K.J."/>
            <person name="Tettelin H."/>
            <person name="Glass J.I."/>
            <person name="Rusch D."/>
            <person name="Podicherti R."/>
            <person name="Tsui H.-C.T."/>
            <person name="Winkler M.E."/>
        </authorList>
    </citation>
    <scope>NUCLEOTIDE SEQUENCE</scope>
</reference>
<evidence type="ECO:0000313" key="1">
    <source>
        <dbReference type="EMBL" id="SVD26524.1"/>
    </source>
</evidence>
<dbReference type="AlphaFoldDB" id="A0A382TWT2"/>
<evidence type="ECO:0008006" key="2">
    <source>
        <dbReference type="Google" id="ProtNLM"/>
    </source>
</evidence>
<dbReference type="InterPro" id="IPR011990">
    <property type="entry name" value="TPR-like_helical_dom_sf"/>
</dbReference>
<accession>A0A382TWT2</accession>
<organism evidence="1">
    <name type="scientific">marine metagenome</name>
    <dbReference type="NCBI Taxonomy" id="408172"/>
    <lineage>
        <taxon>unclassified sequences</taxon>
        <taxon>metagenomes</taxon>
        <taxon>ecological metagenomes</taxon>
    </lineage>
</organism>
<sequence>MNIDHNYLPSKKLNLISFFLLMYFFSGCSSMEEGIDQRLIEKELYDQAQMRLKNQNYSSAIISLETLESRFPFGRYAEQAQAELIYAYYKNFEFEAARSSAE</sequence>